<proteinExistence type="predicted"/>
<dbReference type="PANTHER" id="PTHR31286">
    <property type="entry name" value="GLYCINE-RICH CELL WALL STRUCTURAL PROTEIN 1.8-LIKE"/>
    <property type="match status" value="1"/>
</dbReference>
<evidence type="ECO:0000313" key="1">
    <source>
        <dbReference type="EMBL" id="KAK3229669.1"/>
    </source>
</evidence>
<name>A0AAE0B5U6_9ROSI</name>
<dbReference type="PANTHER" id="PTHR31286:SF167">
    <property type="entry name" value="OS09G0268800 PROTEIN"/>
    <property type="match status" value="1"/>
</dbReference>
<dbReference type="InterPro" id="IPR040256">
    <property type="entry name" value="At4g02000-like"/>
</dbReference>
<dbReference type="EMBL" id="JANJYJ010000001">
    <property type="protein sequence ID" value="KAK3229669.1"/>
    <property type="molecule type" value="Genomic_DNA"/>
</dbReference>
<dbReference type="Proteomes" id="UP001281410">
    <property type="component" value="Unassembled WGS sequence"/>
</dbReference>
<keyword evidence="2" id="KW-1185">Reference proteome</keyword>
<sequence>MNSEDIARLYASMSLKDAEGPVKHGVEIEVVKVNIFIFHFKDQSDRRRVWAVGLWTFDDNLIVLEEPTGKGEVEKRAFNRVEFWVQIHHVPLLCLSKEVGRFLGSG</sequence>
<reference evidence="1" key="1">
    <citation type="journal article" date="2023" name="Plant J.">
        <title>Genome sequences and population genomics provide insights into the demographic history, inbreeding, and mutation load of two 'living fossil' tree species of Dipteronia.</title>
        <authorList>
            <person name="Feng Y."/>
            <person name="Comes H.P."/>
            <person name="Chen J."/>
            <person name="Zhu S."/>
            <person name="Lu R."/>
            <person name="Zhang X."/>
            <person name="Li P."/>
            <person name="Qiu J."/>
            <person name="Olsen K.M."/>
            <person name="Qiu Y."/>
        </authorList>
    </citation>
    <scope>NUCLEOTIDE SEQUENCE</scope>
    <source>
        <strain evidence="1">NBL</strain>
    </source>
</reference>
<accession>A0AAE0B5U6</accession>
<protein>
    <recommendedName>
        <fullName evidence="3">DUF4283 domain-containing protein</fullName>
    </recommendedName>
</protein>
<dbReference type="AlphaFoldDB" id="A0AAE0B5U6"/>
<evidence type="ECO:0008006" key="3">
    <source>
        <dbReference type="Google" id="ProtNLM"/>
    </source>
</evidence>
<evidence type="ECO:0000313" key="2">
    <source>
        <dbReference type="Proteomes" id="UP001281410"/>
    </source>
</evidence>
<gene>
    <name evidence="1" type="ORF">Dsin_001550</name>
</gene>
<comment type="caution">
    <text evidence="1">The sequence shown here is derived from an EMBL/GenBank/DDBJ whole genome shotgun (WGS) entry which is preliminary data.</text>
</comment>
<organism evidence="1 2">
    <name type="scientific">Dipteronia sinensis</name>
    <dbReference type="NCBI Taxonomy" id="43782"/>
    <lineage>
        <taxon>Eukaryota</taxon>
        <taxon>Viridiplantae</taxon>
        <taxon>Streptophyta</taxon>
        <taxon>Embryophyta</taxon>
        <taxon>Tracheophyta</taxon>
        <taxon>Spermatophyta</taxon>
        <taxon>Magnoliopsida</taxon>
        <taxon>eudicotyledons</taxon>
        <taxon>Gunneridae</taxon>
        <taxon>Pentapetalae</taxon>
        <taxon>rosids</taxon>
        <taxon>malvids</taxon>
        <taxon>Sapindales</taxon>
        <taxon>Sapindaceae</taxon>
        <taxon>Hippocastanoideae</taxon>
        <taxon>Acereae</taxon>
        <taxon>Dipteronia</taxon>
    </lineage>
</organism>